<gene>
    <name evidence="2" type="ORF">SRIMR7_29090</name>
</gene>
<dbReference type="EMBL" id="CP094298">
    <property type="protein sequence ID" value="UNZ06210.1"/>
    <property type="molecule type" value="Genomic_DNA"/>
</dbReference>
<dbReference type="GeneID" id="66854652"/>
<proteinExistence type="predicted"/>
<evidence type="ECO:0000256" key="1">
    <source>
        <dbReference type="SAM" id="MobiDB-lite"/>
    </source>
</evidence>
<feature type="region of interest" description="Disordered" evidence="1">
    <location>
        <begin position="1"/>
        <end position="94"/>
    </location>
</feature>
<keyword evidence="3" id="KW-1185">Reference proteome</keyword>
<evidence type="ECO:0000313" key="2">
    <source>
        <dbReference type="EMBL" id="UNZ06210.1"/>
    </source>
</evidence>
<name>A0ABY3Z9K9_STRRM</name>
<dbReference type="Proteomes" id="UP000829494">
    <property type="component" value="Chromosome"/>
</dbReference>
<feature type="compositionally biased region" description="Basic and acidic residues" evidence="1">
    <location>
        <begin position="69"/>
        <end position="91"/>
    </location>
</feature>
<dbReference type="RefSeq" id="WP_003981222.1">
    <property type="nucleotide sequence ID" value="NZ_CP043497.1"/>
</dbReference>
<accession>A0ABY3Z9K9</accession>
<organism evidence="2 3">
    <name type="scientific">Streptomyces rimosus subsp. rimosus</name>
    <dbReference type="NCBI Taxonomy" id="132474"/>
    <lineage>
        <taxon>Bacteria</taxon>
        <taxon>Bacillati</taxon>
        <taxon>Actinomycetota</taxon>
        <taxon>Actinomycetes</taxon>
        <taxon>Kitasatosporales</taxon>
        <taxon>Streptomycetaceae</taxon>
        <taxon>Streptomyces</taxon>
    </lineage>
</organism>
<feature type="region of interest" description="Disordered" evidence="1">
    <location>
        <begin position="162"/>
        <end position="191"/>
    </location>
</feature>
<evidence type="ECO:0008006" key="4">
    <source>
        <dbReference type="Google" id="ProtNLM"/>
    </source>
</evidence>
<reference evidence="2 3" key="1">
    <citation type="submission" date="2022-03" db="EMBL/GenBank/DDBJ databases">
        <title>Complete genome of Streptomyces rimosus ssp. rimosus R7 (=ATCC 10970).</title>
        <authorList>
            <person name="Beganovic S."/>
            <person name="Ruckert C."/>
            <person name="Busche T."/>
            <person name="Kalinowski J."/>
            <person name="Wittmann C."/>
        </authorList>
    </citation>
    <scope>NUCLEOTIDE SEQUENCE [LARGE SCALE GENOMIC DNA]</scope>
    <source>
        <strain evidence="2 3">R7</strain>
    </source>
</reference>
<feature type="compositionally biased region" description="Basic and acidic residues" evidence="1">
    <location>
        <begin position="44"/>
        <end position="62"/>
    </location>
</feature>
<evidence type="ECO:0000313" key="3">
    <source>
        <dbReference type="Proteomes" id="UP000829494"/>
    </source>
</evidence>
<sequence length="191" mass="19838">MSESSTEQSAGPAEGTAPDDQHQAATGTGTGPEPTVAERLAAAEADRDKWQTLSRKNEERAKANAAKAKRFDDLEAASKSDLEQATDRAAKAEGQISALTQRVVRAEVKALAAKTFADPSDAAAFLDLGAYIDDAGDVDTKGIEKALADLLKSKPHLARAEAAPSFDGGARTTAAKPTSMNDLIRQAAGTS</sequence>
<protein>
    <recommendedName>
        <fullName evidence="4">Scaffolding protein</fullName>
    </recommendedName>
</protein>